<dbReference type="InterPro" id="IPR017853">
    <property type="entry name" value="GH"/>
</dbReference>
<dbReference type="EC" id="3.2.1.52" evidence="3"/>
<dbReference type="InterPro" id="IPR014756">
    <property type="entry name" value="Ig_E-set"/>
</dbReference>
<feature type="domain" description="Chitobiase/beta-hexosaminidases N-terminal" evidence="9">
    <location>
        <begin position="35"/>
        <end position="184"/>
    </location>
</feature>
<sequence length="847" mass="96134">MIINKAKFIFSLLILVGTSKLCLATDYETLAADAKIRFGVVSNFSESGKFRSFLEIENGSDVSIPKGKSDWSIYFHFVRTITDVESDEVDLENIQGDLYRLTPRENFSGVDRGDKYRVFYQSVGHIASYAYFMPNVFIVGESGNPFVFKNTATEEYSQYTYPIEKPEQYLRFDQDQYHLVTPERRYEAAYNAELDPNVISIIPTPREMYTSRGQIDLTGEWSIRQAGGLQFESEYLQKQLNFSGVTVEITDSKEAEKTISLVVSDTVTDSESYELDIKSDRITIVGGSRAGVFYGVQSLLSLVPAENPQGLVKIPAVRVFDAPRYKWRGMHYDIARNFHGKSAILRLIEQMGRYKLNRLHLHLTDDEGWRIEIPGLPELTDIGASRCFDLSEQHCLLTQLGTGPYGGNSGSGSLSREDYIEILRFAKNRNIQVIPEIDMPGHARAATVAMNARYQRFLSKGDKRGAEEYLLSDPQDRSEYTSVQNYTDNAINVCMDSTYRFVNKVVYEIQRMHRDAGAALDILHMGGDEVGKGAWAKSPVCQQLFDKRDSQVVGVDDLKAYFVSKVSAIADRRGISIMGWEDGLMYDKNTPFPKSLISGDRVIANAWDNIWEYGVSDRAYILANAGYDVVLSSATHLYFDHPYETNPHNRGYHWATRYTDIEKVFSFMPDDLYANADRTLGGRNVENLDDLANKVHEKLIAPERILGIQGQLWTETIRTEHQVEEMIFPRLIALAERAWHEAAWESKGPKGESYAGDWSSFLSSLVVKDLPKLDQRDVHFYVPPPGLKLFGNRVFPKSVIPGLKIEFSLDEGETWQMYSEQFVEPTKQLRFRARLGGQVSRPVGMTL</sequence>
<evidence type="ECO:0000313" key="11">
    <source>
        <dbReference type="Proteomes" id="UP001236500"/>
    </source>
</evidence>
<dbReference type="InterPro" id="IPR004866">
    <property type="entry name" value="CHB/HEX_N_dom"/>
</dbReference>
<feature type="chain" id="PRO_5045898131" description="beta-N-acetylhexosaminidase" evidence="8">
    <location>
        <begin position="25"/>
        <end position="847"/>
    </location>
</feature>
<dbReference type="PANTHER" id="PTHR22600">
    <property type="entry name" value="BETA-HEXOSAMINIDASE"/>
    <property type="match status" value="1"/>
</dbReference>
<dbReference type="Pfam" id="PF03174">
    <property type="entry name" value="CHB_HEX_C"/>
    <property type="match status" value="1"/>
</dbReference>
<gene>
    <name evidence="10" type="ORF">PVT68_17310</name>
</gene>
<dbReference type="PRINTS" id="PR00738">
    <property type="entry name" value="GLHYDRLASE20"/>
</dbReference>
<name>A0ABY8NC59_9GAMM</name>
<evidence type="ECO:0000256" key="6">
    <source>
        <dbReference type="ARBA" id="ARBA00030512"/>
    </source>
</evidence>
<dbReference type="Pfam" id="PF00728">
    <property type="entry name" value="Glyco_hydro_20"/>
    <property type="match status" value="1"/>
</dbReference>
<evidence type="ECO:0000256" key="1">
    <source>
        <dbReference type="ARBA" id="ARBA00001231"/>
    </source>
</evidence>
<evidence type="ECO:0000259" key="9">
    <source>
        <dbReference type="SMART" id="SM01081"/>
    </source>
</evidence>
<keyword evidence="4" id="KW-0378">Hydrolase</keyword>
<dbReference type="Pfam" id="PF03173">
    <property type="entry name" value="CHB_HEX"/>
    <property type="match status" value="1"/>
</dbReference>
<proteinExistence type="inferred from homology"/>
<comment type="catalytic activity">
    <reaction evidence="1">
        <text>Hydrolysis of terminal non-reducing N-acetyl-D-hexosamine residues in N-acetyl-beta-D-hexosaminides.</text>
        <dbReference type="EC" id="3.2.1.52"/>
    </reaction>
</comment>
<dbReference type="SUPFAM" id="SSF51445">
    <property type="entry name" value="(Trans)glycosidases"/>
    <property type="match status" value="1"/>
</dbReference>
<dbReference type="SUPFAM" id="SSF55545">
    <property type="entry name" value="beta-N-acetylhexosaminidase-like domain"/>
    <property type="match status" value="1"/>
</dbReference>
<dbReference type="RefSeq" id="WP_280320301.1">
    <property type="nucleotide sequence ID" value="NZ_CP118605.1"/>
</dbReference>
<dbReference type="Proteomes" id="UP001236500">
    <property type="component" value="Chromosome"/>
</dbReference>
<evidence type="ECO:0000256" key="7">
    <source>
        <dbReference type="ARBA" id="ARBA00033000"/>
    </source>
</evidence>
<dbReference type="Gene3D" id="3.30.379.10">
    <property type="entry name" value="Chitobiase/beta-hexosaminidase domain 2-like"/>
    <property type="match status" value="1"/>
</dbReference>
<keyword evidence="8" id="KW-0732">Signal</keyword>
<evidence type="ECO:0000256" key="5">
    <source>
        <dbReference type="ARBA" id="ARBA00023295"/>
    </source>
</evidence>
<dbReference type="InterPro" id="IPR004867">
    <property type="entry name" value="CHB_C_dom"/>
</dbReference>
<dbReference type="InterPro" id="IPR029018">
    <property type="entry name" value="Hex-like_dom2"/>
</dbReference>
<comment type="similarity">
    <text evidence="2">Belongs to the glycosyl hydrolase 20 family.</text>
</comment>
<evidence type="ECO:0000256" key="3">
    <source>
        <dbReference type="ARBA" id="ARBA00012663"/>
    </source>
</evidence>
<reference evidence="10 11" key="1">
    <citation type="submission" date="2023-02" db="EMBL/GenBank/DDBJ databases">
        <title>Description and genomic characterization of Microbulbifer bruguierae sp. nov., isolated from the sediment of mangrove plant Bruguiera sexangula.</title>
        <authorList>
            <person name="Long M."/>
        </authorList>
    </citation>
    <scope>NUCLEOTIDE SEQUENCE [LARGE SCALE GENOMIC DNA]</scope>
    <source>
        <strain evidence="10 11">H12</strain>
    </source>
</reference>
<evidence type="ECO:0000256" key="2">
    <source>
        <dbReference type="ARBA" id="ARBA00006285"/>
    </source>
</evidence>
<protein>
    <recommendedName>
        <fullName evidence="3">beta-N-acetylhexosaminidase</fullName>
        <ecNumber evidence="3">3.2.1.52</ecNumber>
    </recommendedName>
    <alternativeName>
        <fullName evidence="6">Beta-N-acetylhexosaminidase</fullName>
    </alternativeName>
    <alternativeName>
        <fullName evidence="7">N-acetyl-beta-glucosaminidase</fullName>
    </alternativeName>
</protein>
<keyword evidence="11" id="KW-1185">Reference proteome</keyword>
<dbReference type="InterPro" id="IPR015883">
    <property type="entry name" value="Glyco_hydro_20_cat"/>
</dbReference>
<dbReference type="SMART" id="SM01081">
    <property type="entry name" value="CHB_HEX"/>
    <property type="match status" value="1"/>
</dbReference>
<dbReference type="Gene3D" id="2.60.40.10">
    <property type="entry name" value="Immunoglobulins"/>
    <property type="match status" value="1"/>
</dbReference>
<dbReference type="InterPro" id="IPR012291">
    <property type="entry name" value="CBM2_carb-bd_dom_sf"/>
</dbReference>
<evidence type="ECO:0000256" key="4">
    <source>
        <dbReference type="ARBA" id="ARBA00022801"/>
    </source>
</evidence>
<organism evidence="10 11">
    <name type="scientific">Microbulbifer bruguierae</name>
    <dbReference type="NCBI Taxonomy" id="3029061"/>
    <lineage>
        <taxon>Bacteria</taxon>
        <taxon>Pseudomonadati</taxon>
        <taxon>Pseudomonadota</taxon>
        <taxon>Gammaproteobacteria</taxon>
        <taxon>Cellvibrionales</taxon>
        <taxon>Microbulbiferaceae</taxon>
        <taxon>Microbulbifer</taxon>
    </lineage>
</organism>
<dbReference type="SUPFAM" id="SSF81296">
    <property type="entry name" value="E set domains"/>
    <property type="match status" value="1"/>
</dbReference>
<feature type="signal peptide" evidence="8">
    <location>
        <begin position="1"/>
        <end position="24"/>
    </location>
</feature>
<dbReference type="InterPro" id="IPR025705">
    <property type="entry name" value="Beta_hexosaminidase_sua/sub"/>
</dbReference>
<dbReference type="SUPFAM" id="SSF49384">
    <property type="entry name" value="Carbohydrate-binding domain"/>
    <property type="match status" value="1"/>
</dbReference>
<dbReference type="Gene3D" id="3.20.20.80">
    <property type="entry name" value="Glycosidases"/>
    <property type="match status" value="1"/>
</dbReference>
<evidence type="ECO:0000313" key="10">
    <source>
        <dbReference type="EMBL" id="WGL16508.1"/>
    </source>
</evidence>
<accession>A0ABY8NC59</accession>
<dbReference type="Gene3D" id="2.60.40.290">
    <property type="match status" value="1"/>
</dbReference>
<keyword evidence="5" id="KW-0326">Glycosidase</keyword>
<dbReference type="InterPro" id="IPR013783">
    <property type="entry name" value="Ig-like_fold"/>
</dbReference>
<dbReference type="PANTHER" id="PTHR22600:SF57">
    <property type="entry name" value="BETA-N-ACETYLHEXOSAMINIDASE"/>
    <property type="match status" value="1"/>
</dbReference>
<dbReference type="InterPro" id="IPR015882">
    <property type="entry name" value="HEX_bac_N"/>
</dbReference>
<evidence type="ECO:0000256" key="8">
    <source>
        <dbReference type="SAM" id="SignalP"/>
    </source>
</evidence>
<dbReference type="InterPro" id="IPR008965">
    <property type="entry name" value="CBM2/CBM3_carb-bd_dom_sf"/>
</dbReference>
<dbReference type="EMBL" id="CP118605">
    <property type="protein sequence ID" value="WGL16508.1"/>
    <property type="molecule type" value="Genomic_DNA"/>
</dbReference>
<dbReference type="Pfam" id="PF02838">
    <property type="entry name" value="Glyco_hydro_20b"/>
    <property type="match status" value="1"/>
</dbReference>